<dbReference type="AlphaFoldDB" id="A4U255"/>
<accession>A4U255</accession>
<evidence type="ECO:0000256" key="1">
    <source>
        <dbReference type="SAM" id="MobiDB-lite"/>
    </source>
</evidence>
<organism evidence="2">
    <name type="scientific">Magnetospirillum gryphiswaldense</name>
    <dbReference type="NCBI Taxonomy" id="55518"/>
    <lineage>
        <taxon>Bacteria</taxon>
        <taxon>Pseudomonadati</taxon>
        <taxon>Pseudomonadota</taxon>
        <taxon>Alphaproteobacteria</taxon>
        <taxon>Rhodospirillales</taxon>
        <taxon>Rhodospirillaceae</taxon>
        <taxon>Magnetospirillum</taxon>
    </lineage>
</organism>
<sequence length="168" mass="19402">MGWLFLAVLAATLDPVHQTLLRVGVDRPAPDLPLLRSWLVHVVLLFPTTFCCFRRHDFRLNRFCRSRPDLGPKRSRSQRHSKTHQKKQTDLDFPAHQPPSRGHLTPAITMSDISRKWHRKYPSRMPVEVMITETALRRSSNPPFPMATRVLRQVSGEIIVAKHRATSD</sequence>
<evidence type="ECO:0000313" key="2">
    <source>
        <dbReference type="EMBL" id="CAM76962.1"/>
    </source>
</evidence>
<protein>
    <submittedName>
        <fullName evidence="2">Uncharacterized protein</fullName>
    </submittedName>
</protein>
<reference evidence="2" key="1">
    <citation type="journal article" date="2007" name="J. Bacteriol.">
        <title>Comparative genome analysis of four magnetotactic bacteria reveals a complex set of group-specific genes implicated in magnetosome biomineralization and function.</title>
        <authorList>
            <person name="Richter M."/>
            <person name="Kube M."/>
            <person name="Bazylinski D.A."/>
            <person name="Lombardot T."/>
            <person name="Gloeckner F.O."/>
            <person name="Reinhardt R."/>
            <person name="Schueler D."/>
        </authorList>
    </citation>
    <scope>NUCLEOTIDE SEQUENCE</scope>
    <source>
        <strain evidence="2">MSR-1</strain>
    </source>
</reference>
<name>A4U255_9PROT</name>
<dbReference type="EMBL" id="CU459003">
    <property type="protein sequence ID" value="CAM76962.1"/>
    <property type="molecule type" value="Genomic_DNA"/>
</dbReference>
<feature type="region of interest" description="Disordered" evidence="1">
    <location>
        <begin position="69"/>
        <end position="106"/>
    </location>
</feature>
<proteinExistence type="predicted"/>
<feature type="compositionally biased region" description="Basic residues" evidence="1">
    <location>
        <begin position="73"/>
        <end position="86"/>
    </location>
</feature>
<gene>
    <name evidence="2" type="ORF">MGR_0681</name>
</gene>